<evidence type="ECO:0000313" key="2">
    <source>
        <dbReference type="Proteomes" id="UP001314170"/>
    </source>
</evidence>
<accession>A0AAV1RZ75</accession>
<reference evidence="1 2" key="1">
    <citation type="submission" date="2024-01" db="EMBL/GenBank/DDBJ databases">
        <authorList>
            <person name="Waweru B."/>
        </authorList>
    </citation>
    <scope>NUCLEOTIDE SEQUENCE [LARGE SCALE GENOMIC DNA]</scope>
</reference>
<comment type="caution">
    <text evidence="1">The sequence shown here is derived from an EMBL/GenBank/DDBJ whole genome shotgun (WGS) entry which is preliminary data.</text>
</comment>
<name>A0AAV1RZ75_9ROSI</name>
<keyword evidence="2" id="KW-1185">Reference proteome</keyword>
<sequence>MQEKYLGSNELRLHVPSQFSSYIKKSICKSFSELREGFTWRYRHAMKLTFPFGWTIGVGIQGGHAGYPISPYSSCTDKLIWSGGADGVYSTKSGYQLLTLNSSTVENVNVAWV</sequence>
<organism evidence="1 2">
    <name type="scientific">Dovyalis caffra</name>
    <dbReference type="NCBI Taxonomy" id="77055"/>
    <lineage>
        <taxon>Eukaryota</taxon>
        <taxon>Viridiplantae</taxon>
        <taxon>Streptophyta</taxon>
        <taxon>Embryophyta</taxon>
        <taxon>Tracheophyta</taxon>
        <taxon>Spermatophyta</taxon>
        <taxon>Magnoliopsida</taxon>
        <taxon>eudicotyledons</taxon>
        <taxon>Gunneridae</taxon>
        <taxon>Pentapetalae</taxon>
        <taxon>rosids</taxon>
        <taxon>fabids</taxon>
        <taxon>Malpighiales</taxon>
        <taxon>Salicaceae</taxon>
        <taxon>Flacourtieae</taxon>
        <taxon>Dovyalis</taxon>
    </lineage>
</organism>
<gene>
    <name evidence="1" type="ORF">DCAF_LOCUS16721</name>
</gene>
<dbReference type="AlphaFoldDB" id="A0AAV1RZ75"/>
<dbReference type="Proteomes" id="UP001314170">
    <property type="component" value="Unassembled WGS sequence"/>
</dbReference>
<protein>
    <submittedName>
        <fullName evidence="1">Uncharacterized protein</fullName>
    </submittedName>
</protein>
<proteinExistence type="predicted"/>
<dbReference type="EMBL" id="CAWUPB010001160">
    <property type="protein sequence ID" value="CAK7342297.1"/>
    <property type="molecule type" value="Genomic_DNA"/>
</dbReference>
<evidence type="ECO:0000313" key="1">
    <source>
        <dbReference type="EMBL" id="CAK7342297.1"/>
    </source>
</evidence>